<reference evidence="3 4" key="1">
    <citation type="submission" date="2024-09" db="EMBL/GenBank/DDBJ databases">
        <authorList>
            <person name="Sun Q."/>
            <person name="Mori K."/>
        </authorList>
    </citation>
    <scope>NUCLEOTIDE SEQUENCE [LARGE SCALE GENOMIC DNA]</scope>
    <source>
        <strain evidence="3 4">KCTC 23279</strain>
    </source>
</reference>
<dbReference type="RefSeq" id="WP_378392865.1">
    <property type="nucleotide sequence ID" value="NZ_JBHLWM010000012.1"/>
</dbReference>
<name>A0ABV6EZS3_9BRAD</name>
<feature type="signal peptide" evidence="2">
    <location>
        <begin position="1"/>
        <end position="23"/>
    </location>
</feature>
<proteinExistence type="predicted"/>
<gene>
    <name evidence="3" type="ORF">ACFFJ6_24485</name>
</gene>
<organism evidence="3 4">
    <name type="scientific">Rhodopseudomonas telluris</name>
    <dbReference type="NCBI Taxonomy" id="644215"/>
    <lineage>
        <taxon>Bacteria</taxon>
        <taxon>Pseudomonadati</taxon>
        <taxon>Pseudomonadota</taxon>
        <taxon>Alphaproteobacteria</taxon>
        <taxon>Hyphomicrobiales</taxon>
        <taxon>Nitrobacteraceae</taxon>
        <taxon>Rhodopseudomonas</taxon>
    </lineage>
</organism>
<protein>
    <submittedName>
        <fullName evidence="3">Uncharacterized protein</fullName>
    </submittedName>
</protein>
<keyword evidence="4" id="KW-1185">Reference proteome</keyword>
<comment type="caution">
    <text evidence="3">The sequence shown here is derived from an EMBL/GenBank/DDBJ whole genome shotgun (WGS) entry which is preliminary data.</text>
</comment>
<feature type="region of interest" description="Disordered" evidence="1">
    <location>
        <begin position="82"/>
        <end position="105"/>
    </location>
</feature>
<sequence>MTVRTRNRVSMLLALGWAPPRIAAALGVTPPTLRKHYFFELRQRDVARDRLELRRIEIAWELAEAGNVGALKEFGRLLDRNDQMEAERSMSSQPEKSQRDDQSGVRLGKKVLDAQLARDADADLAAELELEAAQQHAIN</sequence>
<evidence type="ECO:0000313" key="4">
    <source>
        <dbReference type="Proteomes" id="UP001589775"/>
    </source>
</evidence>
<accession>A0ABV6EZS3</accession>
<dbReference type="EMBL" id="JBHLWM010000012">
    <property type="protein sequence ID" value="MFC0243663.1"/>
    <property type="molecule type" value="Genomic_DNA"/>
</dbReference>
<evidence type="ECO:0000313" key="3">
    <source>
        <dbReference type="EMBL" id="MFC0243663.1"/>
    </source>
</evidence>
<evidence type="ECO:0000256" key="1">
    <source>
        <dbReference type="SAM" id="MobiDB-lite"/>
    </source>
</evidence>
<keyword evidence="2" id="KW-0732">Signal</keyword>
<feature type="chain" id="PRO_5045336757" evidence="2">
    <location>
        <begin position="24"/>
        <end position="139"/>
    </location>
</feature>
<evidence type="ECO:0000256" key="2">
    <source>
        <dbReference type="SAM" id="SignalP"/>
    </source>
</evidence>
<dbReference type="Proteomes" id="UP001589775">
    <property type="component" value="Unassembled WGS sequence"/>
</dbReference>